<reference evidence="2" key="1">
    <citation type="submission" date="2023-03" db="EMBL/GenBank/DDBJ databases">
        <title>Massive genome expansion in bonnet fungi (Mycena s.s.) driven by repeated elements and novel gene families across ecological guilds.</title>
        <authorList>
            <consortium name="Lawrence Berkeley National Laboratory"/>
            <person name="Harder C.B."/>
            <person name="Miyauchi S."/>
            <person name="Viragh M."/>
            <person name="Kuo A."/>
            <person name="Thoen E."/>
            <person name="Andreopoulos B."/>
            <person name="Lu D."/>
            <person name="Skrede I."/>
            <person name="Drula E."/>
            <person name="Henrissat B."/>
            <person name="Morin E."/>
            <person name="Kohler A."/>
            <person name="Barry K."/>
            <person name="LaButti K."/>
            <person name="Morin E."/>
            <person name="Salamov A."/>
            <person name="Lipzen A."/>
            <person name="Mereny Z."/>
            <person name="Hegedus B."/>
            <person name="Baldrian P."/>
            <person name="Stursova M."/>
            <person name="Weitz H."/>
            <person name="Taylor A."/>
            <person name="Grigoriev I.V."/>
            <person name="Nagy L.G."/>
            <person name="Martin F."/>
            <person name="Kauserud H."/>
        </authorList>
    </citation>
    <scope>NUCLEOTIDE SEQUENCE</scope>
    <source>
        <strain evidence="2">CBHHK200</strain>
    </source>
</reference>
<dbReference type="EMBL" id="JARJCM010000085">
    <property type="protein sequence ID" value="KAJ7031011.1"/>
    <property type="molecule type" value="Genomic_DNA"/>
</dbReference>
<organism evidence="2 3">
    <name type="scientific">Mycena alexandri</name>
    <dbReference type="NCBI Taxonomy" id="1745969"/>
    <lineage>
        <taxon>Eukaryota</taxon>
        <taxon>Fungi</taxon>
        <taxon>Dikarya</taxon>
        <taxon>Basidiomycota</taxon>
        <taxon>Agaricomycotina</taxon>
        <taxon>Agaricomycetes</taxon>
        <taxon>Agaricomycetidae</taxon>
        <taxon>Agaricales</taxon>
        <taxon>Marasmiineae</taxon>
        <taxon>Mycenaceae</taxon>
        <taxon>Mycena</taxon>
    </lineage>
</organism>
<evidence type="ECO:0000256" key="1">
    <source>
        <dbReference type="SAM" id="MobiDB-lite"/>
    </source>
</evidence>
<proteinExistence type="predicted"/>
<keyword evidence="3" id="KW-1185">Reference proteome</keyword>
<accession>A0AAD6X159</accession>
<dbReference type="Proteomes" id="UP001218188">
    <property type="component" value="Unassembled WGS sequence"/>
</dbReference>
<evidence type="ECO:0000313" key="3">
    <source>
        <dbReference type="Proteomes" id="UP001218188"/>
    </source>
</evidence>
<gene>
    <name evidence="2" type="ORF">C8F04DRAFT_1186288</name>
</gene>
<dbReference type="AlphaFoldDB" id="A0AAD6X159"/>
<name>A0AAD6X159_9AGAR</name>
<feature type="region of interest" description="Disordered" evidence="1">
    <location>
        <begin position="144"/>
        <end position="166"/>
    </location>
</feature>
<evidence type="ECO:0000313" key="2">
    <source>
        <dbReference type="EMBL" id="KAJ7031011.1"/>
    </source>
</evidence>
<comment type="caution">
    <text evidence="2">The sequence shown here is derived from an EMBL/GenBank/DDBJ whole genome shotgun (WGS) entry which is preliminary data.</text>
</comment>
<protein>
    <submittedName>
        <fullName evidence="2">Uncharacterized protein</fullName>
    </submittedName>
</protein>
<sequence length="218" mass="24765">MFLLVTGNVSIKAENWVPNHQVFWSVYVRVVTYTEGNIIQLSSAMNYSLMEIGEWFKRDPFNLFGRAGCFAEIRPDRSNILAPPVDPSTAVLSTAVVAESRPVAVPSKNLAKPRRKGTRRTGATGMVCSPTYRLVSGWQQLDIDHTADRPPTRSRPQKRRTQSTLPLQLNLGAGPGWFCRIIFYPYRIRIQEAEYEYDMDISKYIHFIFTVTDDTNSG</sequence>